<name>A0A6J3MDR2_9PEZI</name>
<feature type="compositionally biased region" description="Pro residues" evidence="1">
    <location>
        <begin position="159"/>
        <end position="170"/>
    </location>
</feature>
<evidence type="ECO:0000313" key="3">
    <source>
        <dbReference type="RefSeq" id="XP_033463049.1"/>
    </source>
</evidence>
<gene>
    <name evidence="3" type="ORF">K489DRAFT_103764</name>
</gene>
<protein>
    <submittedName>
        <fullName evidence="3">Uncharacterized protein</fullName>
    </submittedName>
</protein>
<feature type="region of interest" description="Disordered" evidence="1">
    <location>
        <begin position="142"/>
        <end position="226"/>
    </location>
</feature>
<dbReference type="Proteomes" id="UP000504637">
    <property type="component" value="Unplaced"/>
</dbReference>
<organism evidence="3">
    <name type="scientific">Dissoconium aciculare CBS 342.82</name>
    <dbReference type="NCBI Taxonomy" id="1314786"/>
    <lineage>
        <taxon>Eukaryota</taxon>
        <taxon>Fungi</taxon>
        <taxon>Dikarya</taxon>
        <taxon>Ascomycota</taxon>
        <taxon>Pezizomycotina</taxon>
        <taxon>Dothideomycetes</taxon>
        <taxon>Dothideomycetidae</taxon>
        <taxon>Mycosphaerellales</taxon>
        <taxon>Dissoconiaceae</taxon>
        <taxon>Dissoconium</taxon>
    </lineage>
</organism>
<evidence type="ECO:0000256" key="1">
    <source>
        <dbReference type="SAM" id="MobiDB-lite"/>
    </source>
</evidence>
<dbReference type="AlphaFoldDB" id="A0A6J3MDR2"/>
<feature type="compositionally biased region" description="Polar residues" evidence="1">
    <location>
        <begin position="142"/>
        <end position="153"/>
    </location>
</feature>
<feature type="region of interest" description="Disordered" evidence="1">
    <location>
        <begin position="36"/>
        <end position="100"/>
    </location>
</feature>
<accession>A0A6J3MDR2</accession>
<reference evidence="3" key="2">
    <citation type="submission" date="2020-04" db="EMBL/GenBank/DDBJ databases">
        <authorList>
            <consortium name="NCBI Genome Project"/>
        </authorList>
    </citation>
    <scope>NUCLEOTIDE SEQUENCE</scope>
    <source>
        <strain evidence="3">CBS 342.82</strain>
    </source>
</reference>
<keyword evidence="2" id="KW-1185">Reference proteome</keyword>
<dbReference type="GeneID" id="54356647"/>
<reference evidence="3" key="3">
    <citation type="submission" date="2025-08" db="UniProtKB">
        <authorList>
            <consortium name="RefSeq"/>
        </authorList>
    </citation>
    <scope>IDENTIFICATION</scope>
    <source>
        <strain evidence="3">CBS 342.82</strain>
    </source>
</reference>
<reference evidence="3" key="1">
    <citation type="submission" date="2020-01" db="EMBL/GenBank/DDBJ databases">
        <authorList>
            <consortium name="DOE Joint Genome Institute"/>
            <person name="Haridas S."/>
            <person name="Albert R."/>
            <person name="Binder M."/>
            <person name="Bloem J."/>
            <person name="Labutti K."/>
            <person name="Salamov A."/>
            <person name="Andreopoulos B."/>
            <person name="Baker S.E."/>
            <person name="Barry K."/>
            <person name="Bills G."/>
            <person name="Bluhm B.H."/>
            <person name="Cannon C."/>
            <person name="Castanera R."/>
            <person name="Culley D.E."/>
            <person name="Daum C."/>
            <person name="Ezra D."/>
            <person name="Gonzalez J.B."/>
            <person name="Henrissat B."/>
            <person name="Kuo A."/>
            <person name="Liang C."/>
            <person name="Lipzen A."/>
            <person name="Lutzoni F."/>
            <person name="Magnuson J."/>
            <person name="Mondo S."/>
            <person name="Nolan M."/>
            <person name="Ohm R."/>
            <person name="Pangilinan J."/>
            <person name="Park H.-J."/>
            <person name="Ramirez L."/>
            <person name="Alfaro M."/>
            <person name="Sun H."/>
            <person name="Tritt A."/>
            <person name="Yoshinaga Y."/>
            <person name="Zwiers L.-H."/>
            <person name="Turgeon B.G."/>
            <person name="Goodwin S.B."/>
            <person name="Spatafora J.W."/>
            <person name="Crous P.W."/>
            <person name="Grigoriev I.V."/>
        </authorList>
    </citation>
    <scope>NUCLEOTIDE SEQUENCE</scope>
    <source>
        <strain evidence="3">CBS 342.82</strain>
    </source>
</reference>
<sequence length="226" mass="24734">MQLVVVQQDRVHHSSCSPAWDPDQQRIIAEAIKEAMDTSQLMKPRSRSRPRPTIDSPQDIPTPEAHLPLRKASAQRLQTRKGGVPRPLFAPSGIRPSPVQPLPYIDNVTASSEHAFAGRDVRRPFKPPLGGFQEQQYAAHNSYAAQRSPSLQEVESRPPSSPLLPNPPSPHLLNGKSLRNSKSLGEGLRGIRAHMPYGTSLVDSNKYDVSQPLPTPPGFHGDGPPA</sequence>
<dbReference type="RefSeq" id="XP_033463049.1">
    <property type="nucleotide sequence ID" value="XM_033598848.1"/>
</dbReference>
<proteinExistence type="predicted"/>
<evidence type="ECO:0000313" key="2">
    <source>
        <dbReference type="Proteomes" id="UP000504637"/>
    </source>
</evidence>